<proteinExistence type="predicted"/>
<dbReference type="AlphaFoldDB" id="A0A0C2N3T5"/>
<evidence type="ECO:0008006" key="3">
    <source>
        <dbReference type="Google" id="ProtNLM"/>
    </source>
</evidence>
<keyword evidence="2" id="KW-1185">Reference proteome</keyword>
<dbReference type="SUPFAM" id="SSF47072">
    <property type="entry name" value="Cysteine alpha-hairpin motif"/>
    <property type="match status" value="1"/>
</dbReference>
<sequence length="108" mass="12903">MKKNLSRDFPYALPTKNAYGIKEGKARNVMRFDPRCFKVKGRQNMCNREFETVLRCWKVNHYNDAPCQQEINAYLNCVKTETDTVKQIEDFKFRQKFGNIYDFSKTRS</sequence>
<dbReference type="Proteomes" id="UP000031668">
    <property type="component" value="Unassembled WGS sequence"/>
</dbReference>
<organism evidence="1 2">
    <name type="scientific">Thelohanellus kitauei</name>
    <name type="common">Myxosporean</name>
    <dbReference type="NCBI Taxonomy" id="669202"/>
    <lineage>
        <taxon>Eukaryota</taxon>
        <taxon>Metazoa</taxon>
        <taxon>Cnidaria</taxon>
        <taxon>Myxozoa</taxon>
        <taxon>Myxosporea</taxon>
        <taxon>Bivalvulida</taxon>
        <taxon>Platysporina</taxon>
        <taxon>Myxobolidae</taxon>
        <taxon>Thelohanellus</taxon>
    </lineage>
</organism>
<dbReference type="OrthoDB" id="5825849at2759"/>
<evidence type="ECO:0000313" key="1">
    <source>
        <dbReference type="EMBL" id="KII74321.1"/>
    </source>
</evidence>
<gene>
    <name evidence="1" type="ORF">RF11_00123</name>
</gene>
<protein>
    <recommendedName>
        <fullName evidence="3">CHCH domain-containing protein</fullName>
    </recommendedName>
</protein>
<dbReference type="InterPro" id="IPR009069">
    <property type="entry name" value="Cys_alpha_HP_mot_SF"/>
</dbReference>
<accession>A0A0C2N3T5</accession>
<name>A0A0C2N3T5_THEKT</name>
<dbReference type="EMBL" id="JWZT01000459">
    <property type="protein sequence ID" value="KII74321.1"/>
    <property type="molecule type" value="Genomic_DNA"/>
</dbReference>
<reference evidence="1 2" key="1">
    <citation type="journal article" date="2014" name="Genome Biol. Evol.">
        <title>The genome of the myxosporean Thelohanellus kitauei shows adaptations to nutrient acquisition within its fish host.</title>
        <authorList>
            <person name="Yang Y."/>
            <person name="Xiong J."/>
            <person name="Zhou Z."/>
            <person name="Huo F."/>
            <person name="Miao W."/>
            <person name="Ran C."/>
            <person name="Liu Y."/>
            <person name="Zhang J."/>
            <person name="Feng J."/>
            <person name="Wang M."/>
            <person name="Wang M."/>
            <person name="Wang L."/>
            <person name="Yao B."/>
        </authorList>
    </citation>
    <scope>NUCLEOTIDE SEQUENCE [LARGE SCALE GENOMIC DNA]</scope>
    <source>
        <strain evidence="1">Wuqing</strain>
    </source>
</reference>
<comment type="caution">
    <text evidence="1">The sequence shown here is derived from an EMBL/GenBank/DDBJ whole genome shotgun (WGS) entry which is preliminary data.</text>
</comment>
<evidence type="ECO:0000313" key="2">
    <source>
        <dbReference type="Proteomes" id="UP000031668"/>
    </source>
</evidence>